<dbReference type="EMBL" id="JAUOPB010000543">
    <property type="protein sequence ID" value="MDO6425278.1"/>
    <property type="molecule type" value="Genomic_DNA"/>
</dbReference>
<proteinExistence type="predicted"/>
<dbReference type="RefSeq" id="WP_303494763.1">
    <property type="nucleotide sequence ID" value="NZ_JAUOPB010000543.1"/>
</dbReference>
<dbReference type="AlphaFoldDB" id="A0AAW7XFI8"/>
<feature type="non-terminal residue" evidence="1">
    <location>
        <position position="1"/>
    </location>
</feature>
<evidence type="ECO:0000313" key="2">
    <source>
        <dbReference type="Proteomes" id="UP001169760"/>
    </source>
</evidence>
<organism evidence="1 2">
    <name type="scientific">Saccharophagus degradans</name>
    <dbReference type="NCBI Taxonomy" id="86304"/>
    <lineage>
        <taxon>Bacteria</taxon>
        <taxon>Pseudomonadati</taxon>
        <taxon>Pseudomonadota</taxon>
        <taxon>Gammaproteobacteria</taxon>
        <taxon>Cellvibrionales</taxon>
        <taxon>Cellvibrionaceae</taxon>
        <taxon>Saccharophagus</taxon>
    </lineage>
</organism>
<gene>
    <name evidence="1" type="ORF">Q4521_22580</name>
</gene>
<protein>
    <submittedName>
        <fullName evidence="1">Uncharacterized protein</fullName>
    </submittedName>
</protein>
<name>A0AAW7XFI8_9GAMM</name>
<accession>A0AAW7XFI8</accession>
<reference evidence="1" key="1">
    <citation type="submission" date="2023-07" db="EMBL/GenBank/DDBJ databases">
        <title>Genome content predicts the carbon catabolic preferences of heterotrophic bacteria.</title>
        <authorList>
            <person name="Gralka M."/>
        </authorList>
    </citation>
    <scope>NUCLEOTIDE SEQUENCE</scope>
    <source>
        <strain evidence="1">I3M17_2</strain>
    </source>
</reference>
<comment type="caution">
    <text evidence="1">The sequence shown here is derived from an EMBL/GenBank/DDBJ whole genome shotgun (WGS) entry which is preliminary data.</text>
</comment>
<dbReference type="Proteomes" id="UP001169760">
    <property type="component" value="Unassembled WGS sequence"/>
</dbReference>
<sequence length="79" mass="8686">AVPEGFGPTEKEDWDKDGLSVAWELQYFGDLTHIAGSDADGDGLLNAIEAILYLNPTDGVDDTDNDVLTDVWEYTYFKG</sequence>
<evidence type="ECO:0000313" key="1">
    <source>
        <dbReference type="EMBL" id="MDO6425278.1"/>
    </source>
</evidence>
<feature type="non-terminal residue" evidence="1">
    <location>
        <position position="79"/>
    </location>
</feature>